<dbReference type="Proteomes" id="UP001141950">
    <property type="component" value="Unassembled WGS sequence"/>
</dbReference>
<comment type="caution">
    <text evidence="4">The sequence shown here is derived from an EMBL/GenBank/DDBJ whole genome shotgun (WGS) entry which is preliminary data.</text>
</comment>
<dbReference type="AlphaFoldDB" id="A0A9X2S8V6"/>
<evidence type="ECO:0000313" key="5">
    <source>
        <dbReference type="Proteomes" id="UP001141950"/>
    </source>
</evidence>
<accession>A0A9X2S8V6</accession>
<keyword evidence="2" id="KW-1133">Transmembrane helix</keyword>
<feature type="transmembrane region" description="Helical" evidence="2">
    <location>
        <begin position="175"/>
        <end position="191"/>
    </location>
</feature>
<evidence type="ECO:0000259" key="3">
    <source>
        <dbReference type="SMART" id="SM00460"/>
    </source>
</evidence>
<reference evidence="4" key="1">
    <citation type="submission" date="2022-08" db="EMBL/GenBank/DDBJ databases">
        <title>The genomic sequence of strain Paenibacillus sp. SCIV0701.</title>
        <authorList>
            <person name="Zhao H."/>
        </authorList>
    </citation>
    <scope>NUCLEOTIDE SEQUENCE</scope>
    <source>
        <strain evidence="4">SCIV0701</strain>
    </source>
</reference>
<feature type="transmembrane region" description="Helical" evidence="2">
    <location>
        <begin position="68"/>
        <end position="86"/>
    </location>
</feature>
<evidence type="ECO:0000313" key="4">
    <source>
        <dbReference type="EMBL" id="MCR2804486.1"/>
    </source>
</evidence>
<dbReference type="InterPro" id="IPR052901">
    <property type="entry name" value="Bact_TGase-like"/>
</dbReference>
<dbReference type="PANTHER" id="PTHR42736">
    <property type="entry name" value="PROTEIN-GLUTAMINE GAMMA-GLUTAMYLTRANSFERASE"/>
    <property type="match status" value="1"/>
</dbReference>
<feature type="transmembrane region" description="Helical" evidence="2">
    <location>
        <begin position="42"/>
        <end position="63"/>
    </location>
</feature>
<keyword evidence="2" id="KW-0812">Transmembrane</keyword>
<evidence type="ECO:0000256" key="1">
    <source>
        <dbReference type="SAM" id="MobiDB-lite"/>
    </source>
</evidence>
<sequence length="886" mass="93543">MLWDNDEQGGGHSLVYRFVTSLLLFGLLAEWLLPWVNSTQWAVIYQPAPLLAVIGCILVAGLFRLNGVVSFFVYTLLILFCLMWLFKGEGQSGAEWLLSFPGLLAEQLADMAEEGVWAMSGELRTLLLFIGWAMLSPALQALIWLRQAALGIAGVTVLYLVALHIWLGMDVMGGVIRASAEGLLLAAIVALPRARRVMDAGIGKLKEVEGSWIAASMFVTLIVVGCALLAAGGKEKELAPAEWTSSLTEKLEQGISRLNGGDASLAALGSLSAEGLGGGLTGYGFDDTSLGGAVTDHPVTVFWGYSPLRTYWRGESKTVYDGRGWSNPDGELTLRQVREAPNVTAAGADGSLQGALITQTVKWEQPAPAMPIFLSGKEGQVLELIGANPRRTLGSYLSSGEFGSLYAKSEEVRLEQYTTQSRLPVTDEAILRSLDDGESDAEASVLTGGAAPDGDWTEDELAPFLELPASLPDRVRALAAEVAGGGVTSRYDRVKAIEQYLRTEFVYSKTDSRTPPQGADFVDHFLFEQKSGYCVHFSTAMVVMLRAEGIPARWVKGFAPGTPVTVESGQAESAYADDENGARLYEVKSSDAHAWVEVYFPGAGWVPFDPTPGYDGVSAMTAAAASAGVGGGAGTAAAAQGSAAVTAAAASGGLSVAERLEAAAEDAAAAVSRFARELAGGAKLAAEAAAAKPAAAAAIGAAALALAGGALAAARRKRLRLALALRRYRAACAELAAREPAEPSAEGGLGPRRPRSAAAADSAAERQRSGLADVAEALIALLWSRGMRGSKSSREWREELARSHEIVTMRDLIRALGARMGSDKRQELERIARWLEEASFGAPGALENTPAYDELKRVCSKLLARESAVRPGKAKARETSVPGETP</sequence>
<name>A0A9X2S8V6_9BACL</name>
<feature type="transmembrane region" description="Helical" evidence="2">
    <location>
        <begin position="126"/>
        <end position="145"/>
    </location>
</feature>
<feature type="region of interest" description="Disordered" evidence="1">
    <location>
        <begin position="740"/>
        <end position="764"/>
    </location>
</feature>
<protein>
    <submittedName>
        <fullName evidence="4">Transglutaminase-like domain-containing protein</fullName>
    </submittedName>
</protein>
<dbReference type="InterPro" id="IPR038765">
    <property type="entry name" value="Papain-like_cys_pep_sf"/>
</dbReference>
<feature type="transmembrane region" description="Helical" evidence="2">
    <location>
        <begin position="150"/>
        <end position="169"/>
    </location>
</feature>
<keyword evidence="5" id="KW-1185">Reference proteome</keyword>
<gene>
    <name evidence="4" type="ORF">NQZ67_11420</name>
</gene>
<feature type="transmembrane region" description="Helical" evidence="2">
    <location>
        <begin position="14"/>
        <end position="36"/>
    </location>
</feature>
<feature type="transmembrane region" description="Helical" evidence="2">
    <location>
        <begin position="212"/>
        <end position="231"/>
    </location>
</feature>
<dbReference type="PANTHER" id="PTHR42736:SF1">
    <property type="entry name" value="PROTEIN-GLUTAMINE GAMMA-GLUTAMYLTRANSFERASE"/>
    <property type="match status" value="1"/>
</dbReference>
<dbReference type="RefSeq" id="WP_257445542.1">
    <property type="nucleotide sequence ID" value="NZ_JANIPJ010000007.1"/>
</dbReference>
<dbReference type="Pfam" id="PF01841">
    <property type="entry name" value="Transglut_core"/>
    <property type="match status" value="1"/>
</dbReference>
<feature type="region of interest" description="Disordered" evidence="1">
    <location>
        <begin position="867"/>
        <end position="886"/>
    </location>
</feature>
<feature type="domain" description="Transglutaminase-like" evidence="3">
    <location>
        <begin position="526"/>
        <end position="612"/>
    </location>
</feature>
<dbReference type="EMBL" id="JANIPJ010000007">
    <property type="protein sequence ID" value="MCR2804486.1"/>
    <property type="molecule type" value="Genomic_DNA"/>
</dbReference>
<dbReference type="SUPFAM" id="SSF54001">
    <property type="entry name" value="Cysteine proteinases"/>
    <property type="match status" value="1"/>
</dbReference>
<proteinExistence type="predicted"/>
<organism evidence="4 5">
    <name type="scientific">Paenibacillus soyae</name>
    <dbReference type="NCBI Taxonomy" id="2969249"/>
    <lineage>
        <taxon>Bacteria</taxon>
        <taxon>Bacillati</taxon>
        <taxon>Bacillota</taxon>
        <taxon>Bacilli</taxon>
        <taxon>Bacillales</taxon>
        <taxon>Paenibacillaceae</taxon>
        <taxon>Paenibacillus</taxon>
    </lineage>
</organism>
<dbReference type="InterPro" id="IPR002931">
    <property type="entry name" value="Transglutaminase-like"/>
</dbReference>
<dbReference type="Gene3D" id="3.10.620.30">
    <property type="match status" value="1"/>
</dbReference>
<evidence type="ECO:0000256" key="2">
    <source>
        <dbReference type="SAM" id="Phobius"/>
    </source>
</evidence>
<keyword evidence="2" id="KW-0472">Membrane</keyword>
<dbReference type="SMART" id="SM00460">
    <property type="entry name" value="TGc"/>
    <property type="match status" value="1"/>
</dbReference>